<dbReference type="AlphaFoldDB" id="A0A8J3BTJ8"/>
<dbReference type="RefSeq" id="WP_189115683.1">
    <property type="nucleotide sequence ID" value="NZ_BMQC01000019.1"/>
</dbReference>
<proteinExistence type="predicted"/>
<comment type="caution">
    <text evidence="1">The sequence shown here is derived from an EMBL/GenBank/DDBJ whole genome shotgun (WGS) entry which is preliminary data.</text>
</comment>
<dbReference type="Proteomes" id="UP000662200">
    <property type="component" value="Unassembled WGS sequence"/>
</dbReference>
<evidence type="ECO:0000313" key="2">
    <source>
        <dbReference type="Proteomes" id="UP000662200"/>
    </source>
</evidence>
<gene>
    <name evidence="1" type="ORF">GCM10010124_37700</name>
</gene>
<evidence type="ECO:0000313" key="1">
    <source>
        <dbReference type="EMBL" id="GGK41305.1"/>
    </source>
</evidence>
<accession>A0A8J3BTJ8</accession>
<sequence length="51" mass="5583">MEIEFIGKDPGSQVNGSPTLYRTDRDSFLVQGWTVCDAAALAKMGVCCTNW</sequence>
<protein>
    <submittedName>
        <fullName evidence="1">Uncharacterized protein</fullName>
    </submittedName>
</protein>
<keyword evidence="2" id="KW-1185">Reference proteome</keyword>
<name>A0A8J3BTJ8_9ACTN</name>
<reference evidence="1" key="1">
    <citation type="journal article" date="2014" name="Int. J. Syst. Evol. Microbiol.">
        <title>Complete genome sequence of Corynebacterium casei LMG S-19264T (=DSM 44701T), isolated from a smear-ripened cheese.</title>
        <authorList>
            <consortium name="US DOE Joint Genome Institute (JGI-PGF)"/>
            <person name="Walter F."/>
            <person name="Albersmeier A."/>
            <person name="Kalinowski J."/>
            <person name="Ruckert C."/>
        </authorList>
    </citation>
    <scope>NUCLEOTIDE SEQUENCE</scope>
    <source>
        <strain evidence="1">JCM 3091</strain>
    </source>
</reference>
<dbReference type="EMBL" id="BMQC01000019">
    <property type="protein sequence ID" value="GGK41305.1"/>
    <property type="molecule type" value="Genomic_DNA"/>
</dbReference>
<reference evidence="1" key="2">
    <citation type="submission" date="2020-09" db="EMBL/GenBank/DDBJ databases">
        <authorList>
            <person name="Sun Q."/>
            <person name="Ohkuma M."/>
        </authorList>
    </citation>
    <scope>NUCLEOTIDE SEQUENCE</scope>
    <source>
        <strain evidence="1">JCM 3091</strain>
    </source>
</reference>
<organism evidence="1 2">
    <name type="scientific">Pilimelia terevasa</name>
    <dbReference type="NCBI Taxonomy" id="53372"/>
    <lineage>
        <taxon>Bacteria</taxon>
        <taxon>Bacillati</taxon>
        <taxon>Actinomycetota</taxon>
        <taxon>Actinomycetes</taxon>
        <taxon>Micromonosporales</taxon>
        <taxon>Micromonosporaceae</taxon>
        <taxon>Pilimelia</taxon>
    </lineage>
</organism>